<organism evidence="9 10">
    <name type="scientific">Varroa destructor</name>
    <name type="common">Honeybee mite</name>
    <dbReference type="NCBI Taxonomy" id="109461"/>
    <lineage>
        <taxon>Eukaryota</taxon>
        <taxon>Metazoa</taxon>
        <taxon>Ecdysozoa</taxon>
        <taxon>Arthropoda</taxon>
        <taxon>Chelicerata</taxon>
        <taxon>Arachnida</taxon>
        <taxon>Acari</taxon>
        <taxon>Parasitiformes</taxon>
        <taxon>Mesostigmata</taxon>
        <taxon>Gamasina</taxon>
        <taxon>Dermanyssoidea</taxon>
        <taxon>Varroidae</taxon>
        <taxon>Varroa</taxon>
    </lineage>
</organism>
<dbReference type="PROSITE" id="PS50896">
    <property type="entry name" value="LISH"/>
    <property type="match status" value="1"/>
</dbReference>
<dbReference type="SMART" id="SM00757">
    <property type="entry name" value="CRA"/>
    <property type="match status" value="1"/>
</dbReference>
<dbReference type="Pfam" id="PF13445">
    <property type="entry name" value="zf-RING_UBOX"/>
    <property type="match status" value="1"/>
</dbReference>
<keyword evidence="10" id="KW-1185">Reference proteome</keyword>
<sequence length="409" mass="46172">MEACIAVEKEVDKVVSKLESFEKHQAKTLQELIDTVSSMEQEIGAVERDVRETNTVVLDTCVKKIKDVTISLATQHRDLHGTVSKVGKVIDKNFISDFAATSKEGVFEDEKSQAMVNQVVCEHFLRKGYLDIAEELVREANIQLPQNYREPFTGYMSPRPCFLLSTFFFAELNRILDSLRRRDLQPALEWVNLHRERLNAQNSELELKLHRLQFVRLLVGGATSAEVVAYARQHLQQLAERHKKDIQTLMGCLLFTCTTDRQALANSPYGHLLDSALWTDICQVFSRDACTLLGLSVESPLSVCVNAGCTAVPSLLSIKQVMQQRQVNVWCGMDELPIEIQLGRASQFHSVFACPILRQQSSDHNPPMRLVCGHVISRDALHKLANATKLKCPYCPVEQNPSDAREVHF</sequence>
<dbReference type="GO" id="GO:0005634">
    <property type="term" value="C:nucleus"/>
    <property type="evidence" value="ECO:0007669"/>
    <property type="project" value="TreeGrafter"/>
</dbReference>
<dbReference type="RefSeq" id="XP_022662302.1">
    <property type="nucleotide sequence ID" value="XM_022806567.1"/>
</dbReference>
<dbReference type="Proteomes" id="UP000594260">
    <property type="component" value="Unplaced"/>
</dbReference>
<evidence type="ECO:0000313" key="9">
    <source>
        <dbReference type="EnsemblMetazoa" id="XP_022662302"/>
    </source>
</evidence>
<proteinExistence type="predicted"/>
<dbReference type="InterPro" id="IPR013083">
    <property type="entry name" value="Znf_RING/FYVE/PHD"/>
</dbReference>
<dbReference type="CTD" id="37382"/>
<dbReference type="GeneID" id="111250800"/>
<dbReference type="InterPro" id="IPR027370">
    <property type="entry name" value="Znf-RING_euk"/>
</dbReference>
<dbReference type="GO" id="GO:0034657">
    <property type="term" value="C:GID complex"/>
    <property type="evidence" value="ECO:0007669"/>
    <property type="project" value="TreeGrafter"/>
</dbReference>
<dbReference type="PROSITE" id="PS50897">
    <property type="entry name" value="CTLH"/>
    <property type="match status" value="1"/>
</dbReference>
<dbReference type="OMA" id="LIRECKM"/>
<evidence type="ECO:0000256" key="1">
    <source>
        <dbReference type="ARBA" id="ARBA00004496"/>
    </source>
</evidence>
<name>A0A7M7KKH3_VARDE</name>
<evidence type="ECO:0000256" key="6">
    <source>
        <dbReference type="PROSITE-ProRule" id="PRU01215"/>
    </source>
</evidence>
<dbReference type="EnsemblMetazoa" id="XM_022806567">
    <property type="protein sequence ID" value="XP_022662302"/>
    <property type="gene ID" value="LOC111250800"/>
</dbReference>
<dbReference type="SUPFAM" id="SSF57850">
    <property type="entry name" value="RING/U-box"/>
    <property type="match status" value="1"/>
</dbReference>
<protein>
    <submittedName>
        <fullName evidence="9">Uncharacterized protein</fullName>
    </submittedName>
</protein>
<dbReference type="SMART" id="SM00667">
    <property type="entry name" value="LisH"/>
    <property type="match status" value="1"/>
</dbReference>
<dbReference type="GO" id="GO:0043161">
    <property type="term" value="P:proteasome-mediated ubiquitin-dependent protein catabolic process"/>
    <property type="evidence" value="ECO:0007669"/>
    <property type="project" value="InterPro"/>
</dbReference>
<dbReference type="PANTHER" id="PTHR12170:SF3">
    <property type="entry name" value="GH10162P"/>
    <property type="match status" value="1"/>
</dbReference>
<dbReference type="GO" id="GO:0005737">
    <property type="term" value="C:cytoplasm"/>
    <property type="evidence" value="ECO:0007669"/>
    <property type="project" value="UniProtKB-SubCell"/>
</dbReference>
<dbReference type="KEGG" id="vde:111250800"/>
<dbReference type="Pfam" id="PF10607">
    <property type="entry name" value="CTLH"/>
    <property type="match status" value="1"/>
</dbReference>
<feature type="domain" description="RING-Gid-type" evidence="8">
    <location>
        <begin position="354"/>
        <end position="395"/>
    </location>
</feature>
<evidence type="ECO:0000259" key="7">
    <source>
        <dbReference type="PROSITE" id="PS50897"/>
    </source>
</evidence>
<dbReference type="InterPro" id="IPR006595">
    <property type="entry name" value="CTLH_C"/>
</dbReference>
<keyword evidence="4 6" id="KW-0863">Zinc-finger</keyword>
<keyword evidence="2" id="KW-0963">Cytoplasm</keyword>
<dbReference type="InterPro" id="IPR044063">
    <property type="entry name" value="ZF_RING_GID"/>
</dbReference>
<evidence type="ECO:0000259" key="8">
    <source>
        <dbReference type="PROSITE" id="PS51867"/>
    </source>
</evidence>
<dbReference type="OrthoDB" id="1933281at2759"/>
<dbReference type="InterPro" id="IPR006594">
    <property type="entry name" value="LisH"/>
</dbReference>
<dbReference type="Gene3D" id="3.30.40.10">
    <property type="entry name" value="Zinc/RING finger domain, C3HC4 (zinc finger)"/>
    <property type="match status" value="1"/>
</dbReference>
<dbReference type="PROSITE" id="PS51867">
    <property type="entry name" value="ZF_RING_GID"/>
    <property type="match status" value="1"/>
</dbReference>
<evidence type="ECO:0000256" key="4">
    <source>
        <dbReference type="ARBA" id="ARBA00022771"/>
    </source>
</evidence>
<dbReference type="GO" id="GO:0008270">
    <property type="term" value="F:zinc ion binding"/>
    <property type="evidence" value="ECO:0007669"/>
    <property type="project" value="UniProtKB-KW"/>
</dbReference>
<evidence type="ECO:0000256" key="2">
    <source>
        <dbReference type="ARBA" id="ARBA00022490"/>
    </source>
</evidence>
<dbReference type="InterPro" id="IPR013144">
    <property type="entry name" value="CRA_dom"/>
</dbReference>
<keyword evidence="3" id="KW-0479">Metal-binding</keyword>
<dbReference type="InParanoid" id="A0A7M7KKH3"/>
<dbReference type="PANTHER" id="PTHR12170">
    <property type="entry name" value="MACROPHAGE ERYTHROBLAST ATTACHER-RELATED"/>
    <property type="match status" value="1"/>
</dbReference>
<dbReference type="FunCoup" id="A0A7M7KKH3">
    <property type="interactions" value="1429"/>
</dbReference>
<dbReference type="InterPro" id="IPR024964">
    <property type="entry name" value="CTLH/CRA"/>
</dbReference>
<dbReference type="GO" id="GO:0061630">
    <property type="term" value="F:ubiquitin protein ligase activity"/>
    <property type="evidence" value="ECO:0007669"/>
    <property type="project" value="InterPro"/>
</dbReference>
<keyword evidence="5" id="KW-0862">Zinc</keyword>
<evidence type="ECO:0000256" key="3">
    <source>
        <dbReference type="ARBA" id="ARBA00022723"/>
    </source>
</evidence>
<comment type="subcellular location">
    <subcellularLocation>
        <location evidence="1">Cytoplasm</location>
    </subcellularLocation>
</comment>
<evidence type="ECO:0000313" key="10">
    <source>
        <dbReference type="Proteomes" id="UP000594260"/>
    </source>
</evidence>
<dbReference type="FunFam" id="3.30.40.10:FF:000143">
    <property type="entry name" value="Regulator of gluconeogenesis Rmd5"/>
    <property type="match status" value="1"/>
</dbReference>
<evidence type="ECO:0000256" key="5">
    <source>
        <dbReference type="ARBA" id="ARBA00022833"/>
    </source>
</evidence>
<dbReference type="AlphaFoldDB" id="A0A7M7KKH3"/>
<reference evidence="9" key="1">
    <citation type="submission" date="2021-01" db="UniProtKB">
        <authorList>
            <consortium name="EnsemblMetazoa"/>
        </authorList>
    </citation>
    <scope>IDENTIFICATION</scope>
</reference>
<feature type="zinc finger region" description="RING-Gid-type" evidence="6">
    <location>
        <begin position="354"/>
        <end position="395"/>
    </location>
</feature>
<feature type="domain" description="CTLH" evidence="7">
    <location>
        <begin position="168"/>
        <end position="225"/>
    </location>
</feature>
<dbReference type="InterPro" id="IPR045098">
    <property type="entry name" value="Fyv10_fam"/>
</dbReference>
<accession>A0A7M7KKH3</accession>
<dbReference type="SMART" id="SM00668">
    <property type="entry name" value="CTLH"/>
    <property type="match status" value="1"/>
</dbReference>